<organism evidence="14 15">
    <name type="scientific">Branchiostoma lanceolatum</name>
    <name type="common">Common lancelet</name>
    <name type="synonym">Amphioxus lanceolatum</name>
    <dbReference type="NCBI Taxonomy" id="7740"/>
    <lineage>
        <taxon>Eukaryota</taxon>
        <taxon>Metazoa</taxon>
        <taxon>Chordata</taxon>
        <taxon>Cephalochordata</taxon>
        <taxon>Leptocardii</taxon>
        <taxon>Amphioxiformes</taxon>
        <taxon>Branchiostomatidae</taxon>
        <taxon>Branchiostoma</taxon>
    </lineage>
</organism>
<evidence type="ECO:0000256" key="5">
    <source>
        <dbReference type="ARBA" id="ARBA00022603"/>
    </source>
</evidence>
<reference evidence="14" key="1">
    <citation type="submission" date="2022-01" db="EMBL/GenBank/DDBJ databases">
        <authorList>
            <person name="Braso-Vives M."/>
        </authorList>
    </citation>
    <scope>NUCLEOTIDE SEQUENCE</scope>
</reference>
<keyword evidence="13" id="KW-0812">Transmembrane</keyword>
<proteinExistence type="inferred from homology"/>
<dbReference type="GO" id="GO:0004719">
    <property type="term" value="F:protein-L-isoaspartate (D-aspartate) O-methyltransferase activity"/>
    <property type="evidence" value="ECO:0007669"/>
    <property type="project" value="UniProtKB-EC"/>
</dbReference>
<evidence type="ECO:0000256" key="4">
    <source>
        <dbReference type="ARBA" id="ARBA00022490"/>
    </source>
</evidence>
<keyword evidence="13" id="KW-0472">Membrane</keyword>
<dbReference type="EMBL" id="OV696689">
    <property type="protein sequence ID" value="CAH1262930.1"/>
    <property type="molecule type" value="Genomic_DNA"/>
</dbReference>
<keyword evidence="15" id="KW-1185">Reference proteome</keyword>
<dbReference type="Gene3D" id="3.40.50.150">
    <property type="entry name" value="Vaccinia Virus protein VP39"/>
    <property type="match status" value="1"/>
</dbReference>
<evidence type="ECO:0000313" key="15">
    <source>
        <dbReference type="Proteomes" id="UP000838412"/>
    </source>
</evidence>
<protein>
    <recommendedName>
        <fullName evidence="11">Protein-L-isoaspartate(D-aspartate) O-methyltransferase</fullName>
        <ecNumber evidence="3">2.1.1.77</ecNumber>
    </recommendedName>
    <alternativeName>
        <fullName evidence="9">L-isoaspartyl protein carboxyl methyltransferase</fullName>
    </alternativeName>
    <alternativeName>
        <fullName evidence="12">Protein L-isoaspartyl/D-aspartyl methyltransferase</fullName>
    </alternativeName>
    <alternativeName>
        <fullName evidence="8">Protein-beta-aspartate methyltransferase</fullName>
    </alternativeName>
</protein>
<evidence type="ECO:0000256" key="8">
    <source>
        <dbReference type="ARBA" id="ARBA00031323"/>
    </source>
</evidence>
<dbReference type="PANTHER" id="PTHR11579:SF0">
    <property type="entry name" value="PROTEIN-L-ISOASPARTATE(D-ASPARTATE) O-METHYLTRANSFERASE"/>
    <property type="match status" value="1"/>
</dbReference>
<evidence type="ECO:0000256" key="7">
    <source>
        <dbReference type="ARBA" id="ARBA00022691"/>
    </source>
</evidence>
<dbReference type="SUPFAM" id="SSF53335">
    <property type="entry name" value="S-adenosyl-L-methionine-dependent methyltransferases"/>
    <property type="match status" value="1"/>
</dbReference>
<feature type="transmembrane region" description="Helical" evidence="13">
    <location>
        <begin position="61"/>
        <end position="81"/>
    </location>
</feature>
<keyword evidence="6" id="KW-0808">Transferase</keyword>
<evidence type="ECO:0000256" key="9">
    <source>
        <dbReference type="ARBA" id="ARBA00031350"/>
    </source>
</evidence>
<accession>A0A8K0EQV4</accession>
<dbReference type="InterPro" id="IPR000682">
    <property type="entry name" value="PCMT"/>
</dbReference>
<keyword evidence="7" id="KW-0949">S-adenosyl-L-methionine</keyword>
<dbReference type="GO" id="GO:0032259">
    <property type="term" value="P:methylation"/>
    <property type="evidence" value="ECO:0007669"/>
    <property type="project" value="UniProtKB-KW"/>
</dbReference>
<comment type="catalytic activity">
    <reaction evidence="10">
        <text>[protein]-L-isoaspartate + S-adenosyl-L-methionine = [protein]-L-isoaspartate alpha-methyl ester + S-adenosyl-L-homocysteine</text>
        <dbReference type="Rhea" id="RHEA:12705"/>
        <dbReference type="Rhea" id="RHEA-COMP:12143"/>
        <dbReference type="Rhea" id="RHEA-COMP:12144"/>
        <dbReference type="ChEBI" id="CHEBI:57856"/>
        <dbReference type="ChEBI" id="CHEBI:59789"/>
        <dbReference type="ChEBI" id="CHEBI:90596"/>
        <dbReference type="ChEBI" id="CHEBI:90598"/>
        <dbReference type="EC" id="2.1.1.77"/>
    </reaction>
    <physiologicalReaction direction="left-to-right" evidence="10">
        <dbReference type="Rhea" id="RHEA:12706"/>
    </physiologicalReaction>
</comment>
<dbReference type="Proteomes" id="UP000838412">
    <property type="component" value="Chromosome 4"/>
</dbReference>
<evidence type="ECO:0000256" key="6">
    <source>
        <dbReference type="ARBA" id="ARBA00022679"/>
    </source>
</evidence>
<dbReference type="EC" id="2.1.1.77" evidence="3"/>
<comment type="similarity">
    <text evidence="2">Belongs to the methyltransferase superfamily. L-isoaspartyl/D-aspartyl protein methyltransferase family.</text>
</comment>
<dbReference type="Pfam" id="PF01135">
    <property type="entry name" value="PCMT"/>
    <property type="match status" value="1"/>
</dbReference>
<name>A0A8K0EQV4_BRALA</name>
<dbReference type="PANTHER" id="PTHR11579">
    <property type="entry name" value="PROTEIN-L-ISOASPARTATE O-METHYLTRANSFERASE"/>
    <property type="match status" value="1"/>
</dbReference>
<evidence type="ECO:0000256" key="3">
    <source>
        <dbReference type="ARBA" id="ARBA00011890"/>
    </source>
</evidence>
<dbReference type="InterPro" id="IPR029063">
    <property type="entry name" value="SAM-dependent_MTases_sf"/>
</dbReference>
<evidence type="ECO:0000256" key="2">
    <source>
        <dbReference type="ARBA" id="ARBA00005369"/>
    </source>
</evidence>
<keyword evidence="5" id="KW-0489">Methyltransferase</keyword>
<dbReference type="CDD" id="cd02440">
    <property type="entry name" value="AdoMet_MTases"/>
    <property type="match status" value="1"/>
</dbReference>
<dbReference type="FunFam" id="3.40.50.150:FF:000027">
    <property type="entry name" value="Protein-L-isoaspartate O-methyltransferase"/>
    <property type="match status" value="1"/>
</dbReference>
<keyword evidence="4" id="KW-0963">Cytoplasm</keyword>
<dbReference type="GO" id="GO:0005737">
    <property type="term" value="C:cytoplasm"/>
    <property type="evidence" value="ECO:0007669"/>
    <property type="project" value="UniProtKB-SubCell"/>
</dbReference>
<sequence length="320" mass="34943">MFVDDTKQPTSESLMGKSSPNGKLWLVKTQLPYKRFSHTAWHYFCEISANRRRSRRSPCMALSLVGTGGSAAAVLVVSFLVGANVRNIATMAWKSHGKNNADLIRQLKNNGIIKTDRVFDAMKQVDRGNYCRFSPYMDSPQSIGYGVTISAPHMHAHALEILKDHLQEGSRALDVGSGSGYLTACMALMVGPTGKAVGIDHIDELVNMSLANVNKEHPQLLKTGQMKLILGDGREGSPEDAPFDAIHVGAAAPQIPQALIDQLKPGGRLILPVGPAGGNQNLEQVDKLPDGTVRKKNLMGVIYVPLTSKEKQWPGRWVRW</sequence>
<evidence type="ECO:0000256" key="12">
    <source>
        <dbReference type="ARBA" id="ARBA00042126"/>
    </source>
</evidence>
<evidence type="ECO:0000256" key="13">
    <source>
        <dbReference type="SAM" id="Phobius"/>
    </source>
</evidence>
<dbReference type="AlphaFoldDB" id="A0A8K0EQV4"/>
<dbReference type="NCBIfam" id="TIGR00080">
    <property type="entry name" value="pimt"/>
    <property type="match status" value="1"/>
</dbReference>
<evidence type="ECO:0000313" key="14">
    <source>
        <dbReference type="EMBL" id="CAH1262930.1"/>
    </source>
</evidence>
<keyword evidence="13" id="KW-1133">Transmembrane helix</keyword>
<evidence type="ECO:0000256" key="10">
    <source>
        <dbReference type="ARBA" id="ARBA00035815"/>
    </source>
</evidence>
<gene>
    <name evidence="14" type="primary">PCMT1</name>
    <name evidence="14" type="ORF">BLAG_LOCUS17780</name>
</gene>
<evidence type="ECO:0000256" key="11">
    <source>
        <dbReference type="ARBA" id="ARBA00040923"/>
    </source>
</evidence>
<comment type="subcellular location">
    <subcellularLocation>
        <location evidence="1">Cytoplasm</location>
    </subcellularLocation>
</comment>
<evidence type="ECO:0000256" key="1">
    <source>
        <dbReference type="ARBA" id="ARBA00004496"/>
    </source>
</evidence>
<dbReference type="OrthoDB" id="73890at2759"/>